<dbReference type="EMBL" id="BARW01018701">
    <property type="protein sequence ID" value="GAJ01470.1"/>
    <property type="molecule type" value="Genomic_DNA"/>
</dbReference>
<gene>
    <name evidence="1" type="ORF">S12H4_31960</name>
</gene>
<evidence type="ECO:0000313" key="1">
    <source>
        <dbReference type="EMBL" id="GAJ01470.1"/>
    </source>
</evidence>
<protein>
    <submittedName>
        <fullName evidence="1">Uncharacterized protein</fullName>
    </submittedName>
</protein>
<name>X1V8E1_9ZZZZ</name>
<proteinExistence type="predicted"/>
<sequence>MALQSFSIPTSLISLRHNLYDLFEDKTSDESGEIDLTLTRIP</sequence>
<dbReference type="AlphaFoldDB" id="X1V8E1"/>
<organism evidence="1">
    <name type="scientific">marine sediment metagenome</name>
    <dbReference type="NCBI Taxonomy" id="412755"/>
    <lineage>
        <taxon>unclassified sequences</taxon>
        <taxon>metagenomes</taxon>
        <taxon>ecological metagenomes</taxon>
    </lineage>
</organism>
<comment type="caution">
    <text evidence="1">The sequence shown here is derived from an EMBL/GenBank/DDBJ whole genome shotgun (WGS) entry which is preliminary data.</text>
</comment>
<feature type="non-terminal residue" evidence="1">
    <location>
        <position position="42"/>
    </location>
</feature>
<reference evidence="1" key="1">
    <citation type="journal article" date="2014" name="Front. Microbiol.">
        <title>High frequency of phylogenetically diverse reductive dehalogenase-homologous genes in deep subseafloor sedimentary metagenomes.</title>
        <authorList>
            <person name="Kawai M."/>
            <person name="Futagami T."/>
            <person name="Toyoda A."/>
            <person name="Takaki Y."/>
            <person name="Nishi S."/>
            <person name="Hori S."/>
            <person name="Arai W."/>
            <person name="Tsubouchi T."/>
            <person name="Morono Y."/>
            <person name="Uchiyama I."/>
            <person name="Ito T."/>
            <person name="Fujiyama A."/>
            <person name="Inagaki F."/>
            <person name="Takami H."/>
        </authorList>
    </citation>
    <scope>NUCLEOTIDE SEQUENCE</scope>
    <source>
        <strain evidence="1">Expedition CK06-06</strain>
    </source>
</reference>
<accession>X1V8E1</accession>